<dbReference type="RefSeq" id="WP_087680256.1">
    <property type="nucleotide sequence ID" value="NZ_CP147847.1"/>
</dbReference>
<dbReference type="InterPro" id="IPR003593">
    <property type="entry name" value="AAA+_ATPase"/>
</dbReference>
<evidence type="ECO:0000256" key="3">
    <source>
        <dbReference type="ARBA" id="ARBA00022840"/>
    </source>
</evidence>
<dbReference type="PANTHER" id="PTHR30258:SF2">
    <property type="entry name" value="COMG OPERON PROTEIN 1"/>
    <property type="match status" value="1"/>
</dbReference>
<evidence type="ECO:0000313" key="5">
    <source>
        <dbReference type="EMBL" id="MEL5988864.1"/>
    </source>
</evidence>
<dbReference type="InterPro" id="IPR047667">
    <property type="entry name" value="ATPase_ComGA"/>
</dbReference>
<name>A0ABU9LM70_9BACL</name>
<dbReference type="InterPro" id="IPR001482">
    <property type="entry name" value="T2SS/T4SS_dom"/>
</dbReference>
<feature type="domain" description="Bacterial type II secretion system protein E" evidence="4">
    <location>
        <begin position="208"/>
        <end position="222"/>
    </location>
</feature>
<evidence type="ECO:0000259" key="4">
    <source>
        <dbReference type="PROSITE" id="PS00662"/>
    </source>
</evidence>
<dbReference type="NCBIfam" id="NF041000">
    <property type="entry name" value="ATPase_ComGA"/>
    <property type="match status" value="1"/>
</dbReference>
<gene>
    <name evidence="5" type="primary">comGA</name>
    <name evidence="5" type="ORF">AAF454_10680</name>
</gene>
<proteinExistence type="inferred from homology"/>
<dbReference type="SUPFAM" id="SSF52540">
    <property type="entry name" value="P-loop containing nucleoside triphosphate hydrolases"/>
    <property type="match status" value="1"/>
</dbReference>
<organism evidence="5 6">
    <name type="scientific">Kurthia gibsonii</name>
    <dbReference type="NCBI Taxonomy" id="33946"/>
    <lineage>
        <taxon>Bacteria</taxon>
        <taxon>Bacillati</taxon>
        <taxon>Bacillota</taxon>
        <taxon>Bacilli</taxon>
        <taxon>Bacillales</taxon>
        <taxon>Caryophanaceae</taxon>
        <taxon>Kurthia</taxon>
    </lineage>
</organism>
<comment type="caution">
    <text evidence="5">The sequence shown here is derived from an EMBL/GenBank/DDBJ whole genome shotgun (WGS) entry which is preliminary data.</text>
</comment>
<evidence type="ECO:0000313" key="6">
    <source>
        <dbReference type="Proteomes" id="UP001398420"/>
    </source>
</evidence>
<reference evidence="5 6" key="1">
    <citation type="submission" date="2024-04" db="EMBL/GenBank/DDBJ databases">
        <authorList>
            <person name="Wu Y.S."/>
            <person name="Zhang L."/>
        </authorList>
    </citation>
    <scope>NUCLEOTIDE SEQUENCE [LARGE SCALE GENOMIC DNA]</scope>
    <source>
        <strain evidence="5 6">KG-01</strain>
    </source>
</reference>
<dbReference type="Proteomes" id="UP001398420">
    <property type="component" value="Unassembled WGS sequence"/>
</dbReference>
<evidence type="ECO:0000256" key="1">
    <source>
        <dbReference type="ARBA" id="ARBA00006611"/>
    </source>
</evidence>
<dbReference type="PROSITE" id="PS00662">
    <property type="entry name" value="T2SP_E"/>
    <property type="match status" value="1"/>
</dbReference>
<dbReference type="PANTHER" id="PTHR30258">
    <property type="entry name" value="TYPE II SECRETION SYSTEM PROTEIN GSPE-RELATED"/>
    <property type="match status" value="1"/>
</dbReference>
<keyword evidence="6" id="KW-1185">Reference proteome</keyword>
<dbReference type="SMART" id="SM00382">
    <property type="entry name" value="AAA"/>
    <property type="match status" value="1"/>
</dbReference>
<protein>
    <submittedName>
        <fullName evidence="5">Competence type IV pilus ATPase ComGA</fullName>
    </submittedName>
</protein>
<dbReference type="EMBL" id="JBCEWA010000007">
    <property type="protein sequence ID" value="MEL5988864.1"/>
    <property type="molecule type" value="Genomic_DNA"/>
</dbReference>
<dbReference type="Pfam" id="PF00437">
    <property type="entry name" value="T2SSE"/>
    <property type="match status" value="1"/>
</dbReference>
<accession>A0ABU9LM70</accession>
<comment type="similarity">
    <text evidence="1">Belongs to the GSP E family.</text>
</comment>
<dbReference type="InterPro" id="IPR027417">
    <property type="entry name" value="P-loop_NTPase"/>
</dbReference>
<dbReference type="Gene3D" id="3.30.450.90">
    <property type="match status" value="1"/>
</dbReference>
<evidence type="ECO:0000256" key="2">
    <source>
        <dbReference type="ARBA" id="ARBA00022741"/>
    </source>
</evidence>
<keyword evidence="3" id="KW-0067">ATP-binding</keyword>
<sequence length="340" mass="38428">MELESLIEKKCMQLLNQALELEASDLHMLPTREHYQLFFRKYNRLMAAGEIPLTLGEKMISHFKYQSVLDISEKRRPQSGSFEYITEQKQIACRVSTLPSSTMKESMVVRLMIQNVAKPLQDIVLQIEAAKHLEQIVQAKQGIVLFCGPTGCGKSTTMYALLQYCSKQLSKHVISLEDPVESQQQNMLQIQVNERSGVTYSAGLKAILRHSPDVIMIGEIRDQETAKIAIEAALTGHLVISTIHAKNSFGCLHRLLDLGISKDELEQTILSITTQQLVVENTEQQPLKALYEFLDAAHLQDAFDALKQQQNYQLPLQETIRYKMMRGIEDGGILPNVLTT</sequence>
<dbReference type="Gene3D" id="3.40.50.300">
    <property type="entry name" value="P-loop containing nucleotide triphosphate hydrolases"/>
    <property type="match status" value="1"/>
</dbReference>
<keyword evidence="2" id="KW-0547">Nucleotide-binding</keyword>
<dbReference type="CDD" id="cd01129">
    <property type="entry name" value="PulE-GspE-like"/>
    <property type="match status" value="1"/>
</dbReference>